<dbReference type="InterPro" id="IPR052922">
    <property type="entry name" value="Cytidylate_Kinase-2"/>
</dbReference>
<proteinExistence type="predicted"/>
<dbReference type="PANTHER" id="PTHR37816:SF2">
    <property type="entry name" value="DNA TOPOLOGY MODULATION PROTEIN FLAR-RELATED PROTEIN"/>
    <property type="match status" value="1"/>
</dbReference>
<dbReference type="EMBL" id="CP009416">
    <property type="protein sequence ID" value="AJD89573.1"/>
    <property type="molecule type" value="Genomic_DNA"/>
</dbReference>
<dbReference type="InterPro" id="IPR027417">
    <property type="entry name" value="P-loop_NTPase"/>
</dbReference>
<reference evidence="1 2" key="1">
    <citation type="submission" date="2014-08" db="EMBL/GenBank/DDBJ databases">
        <title>Complete genome of a marine bacteria Jeotgalibacillus malaysiensis.</title>
        <authorList>
            <person name="Yaakop A.S."/>
            <person name="Chan K.-G."/>
            <person name="Goh K.M."/>
        </authorList>
    </citation>
    <scope>NUCLEOTIDE SEQUENCE [LARGE SCALE GENOMIC DNA]</scope>
    <source>
        <strain evidence="1 2">D5</strain>
    </source>
</reference>
<dbReference type="Gene3D" id="3.40.50.300">
    <property type="entry name" value="P-loop containing nucleotide triphosphate hydrolases"/>
    <property type="match status" value="1"/>
</dbReference>
<evidence type="ECO:0000313" key="1">
    <source>
        <dbReference type="EMBL" id="AJD89573.1"/>
    </source>
</evidence>
<dbReference type="OrthoDB" id="1201990at2"/>
<dbReference type="BioCyc" id="JESP1508404:G14D9-9473-MONOMER"/>
<dbReference type="PANTHER" id="PTHR37816">
    <property type="entry name" value="YALI0E33011P"/>
    <property type="match status" value="1"/>
</dbReference>
<dbReference type="SUPFAM" id="SSF52540">
    <property type="entry name" value="P-loop containing nucleoside triphosphate hydrolases"/>
    <property type="match status" value="1"/>
</dbReference>
<evidence type="ECO:0008006" key="3">
    <source>
        <dbReference type="Google" id="ProtNLM"/>
    </source>
</evidence>
<organism evidence="1 2">
    <name type="scientific">Jeotgalibacillus malaysiensis</name>
    <dbReference type="NCBI Taxonomy" id="1508404"/>
    <lineage>
        <taxon>Bacteria</taxon>
        <taxon>Bacillati</taxon>
        <taxon>Bacillota</taxon>
        <taxon>Bacilli</taxon>
        <taxon>Bacillales</taxon>
        <taxon>Caryophanaceae</taxon>
        <taxon>Jeotgalibacillus</taxon>
    </lineage>
</organism>
<gene>
    <name evidence="1" type="ORF">JMA_02560</name>
</gene>
<dbReference type="HOGENOM" id="CLU_2194240_0_0_9"/>
<protein>
    <recommendedName>
        <fullName evidence="3">DNA topology modulation protein FlaR</fullName>
    </recommendedName>
</protein>
<name>A0A0B5AM00_9BACL</name>
<dbReference type="AlphaFoldDB" id="A0A0B5AM00"/>
<keyword evidence="2" id="KW-1185">Reference proteome</keyword>
<accession>A0A0B5AM00</accession>
<dbReference type="Proteomes" id="UP000031449">
    <property type="component" value="Chromosome"/>
</dbReference>
<dbReference type="Pfam" id="PF13238">
    <property type="entry name" value="AAA_18"/>
    <property type="match status" value="1"/>
</dbReference>
<dbReference type="STRING" id="1508404.JMA_02560"/>
<sequence>MKIRIVGSVGSGKTTLARRLSDEYGTPFTELDQVVLERNKEGLEERRRTEAERELVLHDILGRSSWIIEGVHSEEWTHSTFEKADAVVFLDPPRNVRK</sequence>
<evidence type="ECO:0000313" key="2">
    <source>
        <dbReference type="Proteomes" id="UP000031449"/>
    </source>
</evidence>
<dbReference type="KEGG" id="jeo:JMA_02560"/>